<proteinExistence type="predicted"/>
<organism evidence="1 2">
    <name type="scientific">Dactylosporangium salmoneum</name>
    <dbReference type="NCBI Taxonomy" id="53361"/>
    <lineage>
        <taxon>Bacteria</taxon>
        <taxon>Bacillati</taxon>
        <taxon>Actinomycetota</taxon>
        <taxon>Actinomycetes</taxon>
        <taxon>Micromonosporales</taxon>
        <taxon>Micromonosporaceae</taxon>
        <taxon>Dactylosporangium</taxon>
    </lineage>
</organism>
<dbReference type="EMBL" id="BAAARV010000078">
    <property type="protein sequence ID" value="GAA2375510.1"/>
    <property type="molecule type" value="Genomic_DNA"/>
</dbReference>
<accession>A0ABP5UFT5</accession>
<dbReference type="Proteomes" id="UP001501444">
    <property type="component" value="Unassembled WGS sequence"/>
</dbReference>
<evidence type="ECO:0000313" key="1">
    <source>
        <dbReference type="EMBL" id="GAA2375510.1"/>
    </source>
</evidence>
<gene>
    <name evidence="1" type="ORF">GCM10010170_079150</name>
</gene>
<reference evidence="2" key="1">
    <citation type="journal article" date="2019" name="Int. J. Syst. Evol. Microbiol.">
        <title>The Global Catalogue of Microorganisms (GCM) 10K type strain sequencing project: providing services to taxonomists for standard genome sequencing and annotation.</title>
        <authorList>
            <consortium name="The Broad Institute Genomics Platform"/>
            <consortium name="The Broad Institute Genome Sequencing Center for Infectious Disease"/>
            <person name="Wu L."/>
            <person name="Ma J."/>
        </authorList>
    </citation>
    <scope>NUCLEOTIDE SEQUENCE [LARGE SCALE GENOMIC DNA]</scope>
    <source>
        <strain evidence="2">JCM 3272</strain>
    </source>
</reference>
<keyword evidence="2" id="KW-1185">Reference proteome</keyword>
<comment type="caution">
    <text evidence="1">The sequence shown here is derived from an EMBL/GenBank/DDBJ whole genome shotgun (WGS) entry which is preliminary data.</text>
</comment>
<dbReference type="RefSeq" id="WP_344617775.1">
    <property type="nucleotide sequence ID" value="NZ_BAAARV010000078.1"/>
</dbReference>
<sequence length="146" mass="16364">MSESVAEPVYGSSFEDLAAFLKRPEPGGYAVDEVRECVCRACGGRRFEVLVMDEESAARRTCLDCRQHEFIADSDEYWDDDADAEYCCACPCGEEDFAAAVGYSMRDDGDVRWVFVGLRCLACGMLGVYEDWKIDWGPSNHLLDRA</sequence>
<evidence type="ECO:0000313" key="2">
    <source>
        <dbReference type="Proteomes" id="UP001501444"/>
    </source>
</evidence>
<name>A0ABP5UFT5_9ACTN</name>
<protein>
    <submittedName>
        <fullName evidence="1">Uncharacterized protein</fullName>
    </submittedName>
</protein>